<evidence type="ECO:0000313" key="3">
    <source>
        <dbReference type="Proteomes" id="UP000663920"/>
    </source>
</evidence>
<sequence length="418" mass="46921">MKILPPQNISFNWDSQIDYIDNTTYYDNPNYGLTSTNPPTIFRVNNHKDGIDIYLYDDSVGGGGLANGVGESSEFYVSGSYWKAPNNSLTRSHVISHEMGHVLFLWHTHHGTYDEGGNDNPCPELVNGSNSTTCGDYVTDTPADPYLDFDVNQSTCEWNSSGADANGDSYNPDEKNVMSYTDVNCMEYFTEGQGERMRNAINTLPYLKQTVTDNCLVQKLSSIEQLCYANSQTLTISNIPTTVTTTWQVSSNVTILSSNNNSITIRASSSNSTGNSWVKATLSNGTILRENFEIQRTFNDISKISIKNKSNFMNPNILYTNGYLDSRSYWNWISLEYDNNSMIYQNHYWELRVLNNYGISMMRNGISEAIKLIAARGSGLIRLQARLCNSCGCSDWKEQVFNLQWTSNSSGSFDIFGN</sequence>
<evidence type="ECO:0000259" key="1">
    <source>
        <dbReference type="Pfam" id="PF05572"/>
    </source>
</evidence>
<keyword evidence="3" id="KW-1185">Reference proteome</keyword>
<proteinExistence type="predicted"/>
<name>A0A975CS64_9FLAO</name>
<dbReference type="EMBL" id="CP071869">
    <property type="protein sequence ID" value="QTE24544.1"/>
    <property type="molecule type" value="Genomic_DNA"/>
</dbReference>
<feature type="domain" description="Peptidase M43 pregnancy-associated plasma-A" evidence="1">
    <location>
        <begin position="78"/>
        <end position="201"/>
    </location>
</feature>
<dbReference type="Pfam" id="PF05572">
    <property type="entry name" value="Peptidase_M43"/>
    <property type="match status" value="1"/>
</dbReference>
<dbReference type="GO" id="GO:0008237">
    <property type="term" value="F:metallopeptidase activity"/>
    <property type="evidence" value="ECO:0007669"/>
    <property type="project" value="InterPro"/>
</dbReference>
<dbReference type="InterPro" id="IPR008754">
    <property type="entry name" value="Peptidase_M43"/>
</dbReference>
<dbReference type="Gene3D" id="3.40.390.10">
    <property type="entry name" value="Collagenase (Catalytic Domain)"/>
    <property type="match status" value="1"/>
</dbReference>
<dbReference type="SUPFAM" id="SSF55486">
    <property type="entry name" value="Metalloproteases ('zincins'), catalytic domain"/>
    <property type="match status" value="1"/>
</dbReference>
<dbReference type="RefSeq" id="WP_208080506.1">
    <property type="nucleotide sequence ID" value="NZ_CP071869.1"/>
</dbReference>
<organism evidence="2 3">
    <name type="scientific">Polaribacter cellanae</name>
    <dbReference type="NCBI Taxonomy" id="2818493"/>
    <lineage>
        <taxon>Bacteria</taxon>
        <taxon>Pseudomonadati</taxon>
        <taxon>Bacteroidota</taxon>
        <taxon>Flavobacteriia</taxon>
        <taxon>Flavobacteriales</taxon>
        <taxon>Flavobacteriaceae</taxon>
    </lineage>
</organism>
<dbReference type="InterPro" id="IPR024079">
    <property type="entry name" value="MetalloPept_cat_dom_sf"/>
</dbReference>
<gene>
    <name evidence="2" type="ORF">J3359_15475</name>
</gene>
<reference evidence="2 3" key="1">
    <citation type="submission" date="2021-03" db="EMBL/GenBank/DDBJ databases">
        <title>Complete genome of Polaribacter_sp.SM13.</title>
        <authorList>
            <person name="Jeong S.W."/>
            <person name="Bae J.W."/>
        </authorList>
    </citation>
    <scope>NUCLEOTIDE SEQUENCE [LARGE SCALE GENOMIC DNA]</scope>
    <source>
        <strain evidence="2 3">SM13</strain>
    </source>
</reference>
<dbReference type="AlphaFoldDB" id="A0A975CS64"/>
<evidence type="ECO:0000313" key="2">
    <source>
        <dbReference type="EMBL" id="QTE24544.1"/>
    </source>
</evidence>
<protein>
    <recommendedName>
        <fullName evidence="1">Peptidase M43 pregnancy-associated plasma-A domain-containing protein</fullName>
    </recommendedName>
</protein>
<accession>A0A975CS64</accession>
<dbReference type="KEGG" id="pcea:J3359_15475"/>
<dbReference type="Proteomes" id="UP000663920">
    <property type="component" value="Chromosome"/>
</dbReference>